<dbReference type="GO" id="GO:0006950">
    <property type="term" value="P:response to stress"/>
    <property type="evidence" value="ECO:0007669"/>
    <property type="project" value="TreeGrafter"/>
</dbReference>
<proteinExistence type="predicted"/>
<dbReference type="SUPFAM" id="SSF46785">
    <property type="entry name" value="Winged helix' DNA-binding domain"/>
    <property type="match status" value="1"/>
</dbReference>
<sequence>MTPTVPRMDALESRAWLALVATSELLPAALDAQLRADAQLTHFEFMVLSGLMQAEHATMRSTDIASMVNSTLPRLSKVIGKLAARGLVERAENPKDARVTDVRLTSDGRKVLVHSLPGHLELVHELVIDRLDRQQLAALADILEPLVERLDPARRMLDVAPR</sequence>
<dbReference type="InterPro" id="IPR000835">
    <property type="entry name" value="HTH_MarR-typ"/>
</dbReference>
<evidence type="ECO:0000313" key="2">
    <source>
        <dbReference type="EMBL" id="QDZ14718.1"/>
    </source>
</evidence>
<dbReference type="PANTHER" id="PTHR33164">
    <property type="entry name" value="TRANSCRIPTIONAL REGULATOR, MARR FAMILY"/>
    <property type="match status" value="1"/>
</dbReference>
<reference evidence="2 3" key="1">
    <citation type="submission" date="2019-07" db="EMBL/GenBank/DDBJ databases">
        <title>Full genome sequence of Humibacter sp. WJ7-1.</title>
        <authorList>
            <person name="Im W.-T."/>
        </authorList>
    </citation>
    <scope>NUCLEOTIDE SEQUENCE [LARGE SCALE GENOMIC DNA]</scope>
    <source>
        <strain evidence="2 3">WJ7-1</strain>
    </source>
</reference>
<dbReference type="Pfam" id="PF01047">
    <property type="entry name" value="MarR"/>
    <property type="match status" value="1"/>
</dbReference>
<dbReference type="InterPro" id="IPR039422">
    <property type="entry name" value="MarR/SlyA-like"/>
</dbReference>
<dbReference type="Proteomes" id="UP000320216">
    <property type="component" value="Chromosome"/>
</dbReference>
<dbReference type="GO" id="GO:0003700">
    <property type="term" value="F:DNA-binding transcription factor activity"/>
    <property type="evidence" value="ECO:0007669"/>
    <property type="project" value="InterPro"/>
</dbReference>
<dbReference type="OrthoDB" id="8635520at2"/>
<dbReference type="PROSITE" id="PS50995">
    <property type="entry name" value="HTH_MARR_2"/>
    <property type="match status" value="1"/>
</dbReference>
<dbReference type="KEGG" id="huw:FPZ11_08075"/>
<name>A0A5B8M1T2_9MICO</name>
<gene>
    <name evidence="2" type="ORF">FPZ11_08075</name>
</gene>
<dbReference type="Gene3D" id="1.10.10.10">
    <property type="entry name" value="Winged helix-like DNA-binding domain superfamily/Winged helix DNA-binding domain"/>
    <property type="match status" value="1"/>
</dbReference>
<dbReference type="RefSeq" id="WP_146319874.1">
    <property type="nucleotide sequence ID" value="NZ_CP042305.1"/>
</dbReference>
<evidence type="ECO:0000313" key="3">
    <source>
        <dbReference type="Proteomes" id="UP000320216"/>
    </source>
</evidence>
<dbReference type="GO" id="GO:0003677">
    <property type="term" value="F:DNA binding"/>
    <property type="evidence" value="ECO:0007669"/>
    <property type="project" value="UniProtKB-KW"/>
</dbReference>
<dbReference type="AlphaFoldDB" id="A0A5B8M1T2"/>
<dbReference type="InterPro" id="IPR036390">
    <property type="entry name" value="WH_DNA-bd_sf"/>
</dbReference>
<dbReference type="EMBL" id="CP042305">
    <property type="protein sequence ID" value="QDZ14718.1"/>
    <property type="molecule type" value="Genomic_DNA"/>
</dbReference>
<evidence type="ECO:0000259" key="1">
    <source>
        <dbReference type="PROSITE" id="PS50995"/>
    </source>
</evidence>
<dbReference type="PANTHER" id="PTHR33164:SF43">
    <property type="entry name" value="HTH-TYPE TRANSCRIPTIONAL REPRESSOR YETL"/>
    <property type="match status" value="1"/>
</dbReference>
<keyword evidence="3" id="KW-1185">Reference proteome</keyword>
<organism evidence="2 3">
    <name type="scientific">Humibacter ginsenosidimutans</name>
    <dbReference type="NCBI Taxonomy" id="2599293"/>
    <lineage>
        <taxon>Bacteria</taxon>
        <taxon>Bacillati</taxon>
        <taxon>Actinomycetota</taxon>
        <taxon>Actinomycetes</taxon>
        <taxon>Micrococcales</taxon>
        <taxon>Microbacteriaceae</taxon>
        <taxon>Humibacter</taxon>
    </lineage>
</organism>
<dbReference type="SMART" id="SM00347">
    <property type="entry name" value="HTH_MARR"/>
    <property type="match status" value="1"/>
</dbReference>
<feature type="domain" description="HTH marR-type" evidence="1">
    <location>
        <begin position="12"/>
        <end position="148"/>
    </location>
</feature>
<dbReference type="InterPro" id="IPR036388">
    <property type="entry name" value="WH-like_DNA-bd_sf"/>
</dbReference>
<keyword evidence="2" id="KW-0238">DNA-binding</keyword>
<accession>A0A5B8M1T2</accession>
<protein>
    <submittedName>
        <fullName evidence="2">Winged helix DNA-binding protein</fullName>
    </submittedName>
</protein>